<evidence type="ECO:0000256" key="4">
    <source>
        <dbReference type="ARBA" id="ARBA00022989"/>
    </source>
</evidence>
<gene>
    <name evidence="7" type="ORF">SPHA_28713</name>
</gene>
<dbReference type="PANTHER" id="PTHR23506:SF26">
    <property type="entry name" value="MFS-TYPE TRANSPORTER SLC18B1"/>
    <property type="match status" value="1"/>
</dbReference>
<dbReference type="Gene3D" id="1.20.1250.20">
    <property type="entry name" value="MFS general substrate transporter like domains"/>
    <property type="match status" value="1"/>
</dbReference>
<feature type="transmembrane region" description="Helical" evidence="6">
    <location>
        <begin position="35"/>
        <end position="61"/>
    </location>
</feature>
<keyword evidence="8" id="KW-1185">Reference proteome</keyword>
<dbReference type="OrthoDB" id="6153627at2759"/>
<evidence type="ECO:0000313" key="7">
    <source>
        <dbReference type="EMBL" id="CAE1253996.1"/>
    </source>
</evidence>
<keyword evidence="4 6" id="KW-1133">Transmembrane helix</keyword>
<evidence type="ECO:0000256" key="2">
    <source>
        <dbReference type="ARBA" id="ARBA00022448"/>
    </source>
</evidence>
<dbReference type="GO" id="GO:0022857">
    <property type="term" value="F:transmembrane transporter activity"/>
    <property type="evidence" value="ECO:0007669"/>
    <property type="project" value="TreeGrafter"/>
</dbReference>
<dbReference type="InterPro" id="IPR050930">
    <property type="entry name" value="MFS_Vesicular_Transporter"/>
</dbReference>
<protein>
    <submittedName>
        <fullName evidence="7">Uncharacterized protein</fullName>
    </submittedName>
</protein>
<keyword evidence="3 6" id="KW-0812">Transmembrane</keyword>
<dbReference type="Proteomes" id="UP000597762">
    <property type="component" value="Unassembled WGS sequence"/>
</dbReference>
<dbReference type="SUPFAM" id="SSF103473">
    <property type="entry name" value="MFS general substrate transporter"/>
    <property type="match status" value="1"/>
</dbReference>
<evidence type="ECO:0000256" key="3">
    <source>
        <dbReference type="ARBA" id="ARBA00022692"/>
    </source>
</evidence>
<comment type="caution">
    <text evidence="7">The sequence shown here is derived from an EMBL/GenBank/DDBJ whole genome shotgun (WGS) entry which is preliminary data.</text>
</comment>
<reference evidence="7" key="1">
    <citation type="submission" date="2021-01" db="EMBL/GenBank/DDBJ databases">
        <authorList>
            <person name="Li R."/>
            <person name="Bekaert M."/>
        </authorList>
    </citation>
    <scope>NUCLEOTIDE SEQUENCE</scope>
    <source>
        <strain evidence="7">Farmed</strain>
    </source>
</reference>
<accession>A0A812C353</accession>
<dbReference type="InterPro" id="IPR036259">
    <property type="entry name" value="MFS_trans_sf"/>
</dbReference>
<name>A0A812C353_ACAPH</name>
<dbReference type="AlphaFoldDB" id="A0A812C353"/>
<dbReference type="EMBL" id="CAHIKZ030001128">
    <property type="protein sequence ID" value="CAE1253996.1"/>
    <property type="molecule type" value="Genomic_DNA"/>
</dbReference>
<evidence type="ECO:0000256" key="1">
    <source>
        <dbReference type="ARBA" id="ARBA00004141"/>
    </source>
</evidence>
<dbReference type="GO" id="GO:0016020">
    <property type="term" value="C:membrane"/>
    <property type="evidence" value="ECO:0007669"/>
    <property type="project" value="UniProtKB-SubCell"/>
</dbReference>
<evidence type="ECO:0000256" key="5">
    <source>
        <dbReference type="ARBA" id="ARBA00023136"/>
    </source>
</evidence>
<evidence type="ECO:0000256" key="6">
    <source>
        <dbReference type="SAM" id="Phobius"/>
    </source>
</evidence>
<dbReference type="PANTHER" id="PTHR23506">
    <property type="entry name" value="GH10249P"/>
    <property type="match status" value="1"/>
</dbReference>
<proteinExistence type="predicted"/>
<feature type="transmembrane region" description="Helical" evidence="6">
    <location>
        <begin position="7"/>
        <end position="29"/>
    </location>
</feature>
<keyword evidence="2" id="KW-0813">Transport</keyword>
<feature type="transmembrane region" description="Helical" evidence="6">
    <location>
        <begin position="106"/>
        <end position="128"/>
    </location>
</feature>
<feature type="transmembrane region" description="Helical" evidence="6">
    <location>
        <begin position="73"/>
        <end position="94"/>
    </location>
</feature>
<evidence type="ECO:0000313" key="8">
    <source>
        <dbReference type="Proteomes" id="UP000597762"/>
    </source>
</evidence>
<sequence>MWNQPNCLIICGCFLYSASYLFLGPAPFLNIPLKLWSFSVSLGFGGLFVGCMLIPIFSAMMQIALQSGLPEDINTFGLVSGLFNSCFSFGAFLGPTAGSAIKEKIGFAWSCFVIAAFMSTSGAVLVVYKSIQTYLSRASVRFTDISDNPKQHEVKRLSP</sequence>
<organism evidence="7 8">
    <name type="scientific">Acanthosepion pharaonis</name>
    <name type="common">Pharaoh cuttlefish</name>
    <name type="synonym">Sepia pharaonis</name>
    <dbReference type="NCBI Taxonomy" id="158019"/>
    <lineage>
        <taxon>Eukaryota</taxon>
        <taxon>Metazoa</taxon>
        <taxon>Spiralia</taxon>
        <taxon>Lophotrochozoa</taxon>
        <taxon>Mollusca</taxon>
        <taxon>Cephalopoda</taxon>
        <taxon>Coleoidea</taxon>
        <taxon>Decapodiformes</taxon>
        <taxon>Sepiida</taxon>
        <taxon>Sepiina</taxon>
        <taxon>Sepiidae</taxon>
        <taxon>Acanthosepion</taxon>
    </lineage>
</organism>
<keyword evidence="5 6" id="KW-0472">Membrane</keyword>
<comment type="subcellular location">
    <subcellularLocation>
        <location evidence="1">Membrane</location>
        <topology evidence="1">Multi-pass membrane protein</topology>
    </subcellularLocation>
</comment>